<dbReference type="InterPro" id="IPR011990">
    <property type="entry name" value="TPR-like_helical_dom_sf"/>
</dbReference>
<sequence>MNILSQAIAYFNNGDYQKALELFTQVSKIYSRTIVEYHIKKCKEKLNIGFTKEDITAEANIGNSKNKNGELDIATKILLSNMGELKLEQGEKKYYYRSGKT</sequence>
<dbReference type="SUPFAM" id="SSF48452">
    <property type="entry name" value="TPR-like"/>
    <property type="match status" value="1"/>
</dbReference>
<name>A0A377I5U0_AVIPA</name>
<dbReference type="AlphaFoldDB" id="A0A377I5U0"/>
<dbReference type="RefSeq" id="WP_243398589.1">
    <property type="nucleotide sequence ID" value="NZ_PQVK01000291.1"/>
</dbReference>
<protein>
    <submittedName>
        <fullName evidence="1">Hyaluronan synthase</fullName>
        <ecNumber evidence="1">2.4.1.212</ecNumber>
    </submittedName>
</protein>
<dbReference type="GO" id="GO:0050501">
    <property type="term" value="F:hyaluronan synthase activity"/>
    <property type="evidence" value="ECO:0007669"/>
    <property type="project" value="UniProtKB-EC"/>
</dbReference>
<dbReference type="EC" id="2.4.1.212" evidence="1"/>
<reference evidence="1 2" key="1">
    <citation type="submission" date="2018-06" db="EMBL/GenBank/DDBJ databases">
        <authorList>
            <consortium name="Pathogen Informatics"/>
            <person name="Doyle S."/>
        </authorList>
    </citation>
    <scope>NUCLEOTIDE SEQUENCE [LARGE SCALE GENOMIC DNA]</scope>
    <source>
        <strain evidence="1 2">NCTC11296</strain>
    </source>
</reference>
<accession>A0A377I5U0</accession>
<keyword evidence="1" id="KW-0328">Glycosyltransferase</keyword>
<evidence type="ECO:0000313" key="2">
    <source>
        <dbReference type="Proteomes" id="UP000254465"/>
    </source>
</evidence>
<gene>
    <name evidence="1" type="primary">hyaD_1</name>
    <name evidence="1" type="ORF">NCTC11296_00459</name>
</gene>
<organism evidence="1 2">
    <name type="scientific">Avibacterium paragallinarum</name>
    <name type="common">Haemophilus gallinarum</name>
    <dbReference type="NCBI Taxonomy" id="728"/>
    <lineage>
        <taxon>Bacteria</taxon>
        <taxon>Pseudomonadati</taxon>
        <taxon>Pseudomonadota</taxon>
        <taxon>Gammaproteobacteria</taxon>
        <taxon>Pasteurellales</taxon>
        <taxon>Pasteurellaceae</taxon>
        <taxon>Avibacterium</taxon>
    </lineage>
</organism>
<keyword evidence="1" id="KW-0808">Transferase</keyword>
<dbReference type="EMBL" id="UGHK01000001">
    <property type="protein sequence ID" value="STO70553.1"/>
    <property type="molecule type" value="Genomic_DNA"/>
</dbReference>
<proteinExistence type="predicted"/>
<dbReference type="Gene3D" id="1.25.40.10">
    <property type="entry name" value="Tetratricopeptide repeat domain"/>
    <property type="match status" value="1"/>
</dbReference>
<dbReference type="Proteomes" id="UP000254465">
    <property type="component" value="Unassembled WGS sequence"/>
</dbReference>
<evidence type="ECO:0000313" key="1">
    <source>
        <dbReference type="EMBL" id="STO70553.1"/>
    </source>
</evidence>